<dbReference type="Pfam" id="PF00170">
    <property type="entry name" value="bZIP_1"/>
    <property type="match status" value="1"/>
</dbReference>
<dbReference type="InterPro" id="IPR045314">
    <property type="entry name" value="bZIP_plant_GBF1"/>
</dbReference>
<dbReference type="PROSITE" id="PS50217">
    <property type="entry name" value="BZIP"/>
    <property type="match status" value="1"/>
</dbReference>
<dbReference type="InterPro" id="IPR046347">
    <property type="entry name" value="bZIP_sf"/>
</dbReference>
<evidence type="ECO:0000256" key="1">
    <source>
        <dbReference type="ARBA" id="ARBA00004123"/>
    </source>
</evidence>
<dbReference type="FunFam" id="1.20.5.170:FF:000020">
    <property type="entry name" value="BZIP transcription factor"/>
    <property type="match status" value="1"/>
</dbReference>
<evidence type="ECO:0000256" key="2">
    <source>
        <dbReference type="ARBA" id="ARBA00007163"/>
    </source>
</evidence>
<keyword evidence="4" id="KW-0238">DNA-binding</keyword>
<evidence type="ECO:0000256" key="4">
    <source>
        <dbReference type="ARBA" id="ARBA00023125"/>
    </source>
</evidence>
<evidence type="ECO:0000256" key="6">
    <source>
        <dbReference type="ARBA" id="ARBA00023242"/>
    </source>
</evidence>
<dbReference type="SMART" id="SM00338">
    <property type="entry name" value="BRLZ"/>
    <property type="match status" value="1"/>
</dbReference>
<dbReference type="EMBL" id="LR999452">
    <property type="protein sequence ID" value="CAE5962576.1"/>
    <property type="molecule type" value="Genomic_DNA"/>
</dbReference>
<keyword evidence="5" id="KW-0804">Transcription</keyword>
<dbReference type="CDD" id="cd14702">
    <property type="entry name" value="bZIP_plant_GBF1"/>
    <property type="match status" value="1"/>
</dbReference>
<feature type="compositionally biased region" description="Acidic residues" evidence="7">
    <location>
        <begin position="39"/>
        <end position="49"/>
    </location>
</feature>
<comment type="similarity">
    <text evidence="2">Belongs to the bZIP family.</text>
</comment>
<evidence type="ECO:0000256" key="3">
    <source>
        <dbReference type="ARBA" id="ARBA00023015"/>
    </source>
</evidence>
<dbReference type="SUPFAM" id="SSF57959">
    <property type="entry name" value="Leucine zipper domain"/>
    <property type="match status" value="1"/>
</dbReference>
<evidence type="ECO:0000313" key="10">
    <source>
        <dbReference type="Proteomes" id="UP000682877"/>
    </source>
</evidence>
<proteinExistence type="inferred from homology"/>
<comment type="subcellular location">
    <subcellularLocation>
        <location evidence="1">Nucleus</location>
    </subcellularLocation>
</comment>
<dbReference type="GO" id="GO:0003700">
    <property type="term" value="F:DNA-binding transcription factor activity"/>
    <property type="evidence" value="ECO:0007669"/>
    <property type="project" value="InterPro"/>
</dbReference>
<protein>
    <recommendedName>
        <fullName evidence="8">BZIP domain-containing protein</fullName>
    </recommendedName>
</protein>
<evidence type="ECO:0000256" key="7">
    <source>
        <dbReference type="SAM" id="MobiDB-lite"/>
    </source>
</evidence>
<evidence type="ECO:0000259" key="8">
    <source>
        <dbReference type="PROSITE" id="PS50217"/>
    </source>
</evidence>
<keyword evidence="6" id="KW-0539">Nucleus</keyword>
<dbReference type="Gene3D" id="1.20.5.170">
    <property type="match status" value="1"/>
</dbReference>
<dbReference type="GO" id="GO:0003677">
    <property type="term" value="F:DNA binding"/>
    <property type="evidence" value="ECO:0007669"/>
    <property type="project" value="UniProtKB-KW"/>
</dbReference>
<keyword evidence="3" id="KW-0805">Transcription regulation</keyword>
<keyword evidence="10" id="KW-1185">Reference proteome</keyword>
<dbReference type="GO" id="GO:0046983">
    <property type="term" value="F:protein dimerization activity"/>
    <property type="evidence" value="ECO:0007669"/>
    <property type="project" value="UniProtKB-ARBA"/>
</dbReference>
<organism evidence="9 10">
    <name type="scientific">Arabidopsis arenosa</name>
    <name type="common">Sand rock-cress</name>
    <name type="synonym">Cardaminopsis arenosa</name>
    <dbReference type="NCBI Taxonomy" id="38785"/>
    <lineage>
        <taxon>Eukaryota</taxon>
        <taxon>Viridiplantae</taxon>
        <taxon>Streptophyta</taxon>
        <taxon>Embryophyta</taxon>
        <taxon>Tracheophyta</taxon>
        <taxon>Spermatophyta</taxon>
        <taxon>Magnoliopsida</taxon>
        <taxon>eudicotyledons</taxon>
        <taxon>Gunneridae</taxon>
        <taxon>Pentapetalae</taxon>
        <taxon>rosids</taxon>
        <taxon>malvids</taxon>
        <taxon>Brassicales</taxon>
        <taxon>Brassicaceae</taxon>
        <taxon>Camelineae</taxon>
        <taxon>Arabidopsis</taxon>
    </lineage>
</organism>
<feature type="region of interest" description="Disordered" evidence="7">
    <location>
        <begin position="1"/>
        <end position="81"/>
    </location>
</feature>
<gene>
    <name evidence="9" type="ORF">AARE701A_LOCUS4278</name>
</gene>
<sequence length="117" mass="13127">MHSPQSTNLSADSPVLANKPEVREGVRRTASGSSHVNSDEEDAETEADQSEMTNDPNDLKRLEGMMNSNRESAKRSRRRKQEYLVDLETQLDSLKGDNSTLYKQLIDATQQFRSAGK</sequence>
<dbReference type="GO" id="GO:0005634">
    <property type="term" value="C:nucleus"/>
    <property type="evidence" value="ECO:0007669"/>
    <property type="project" value="UniProtKB-SubCell"/>
</dbReference>
<name>A0A8S1ZLV6_ARAAE</name>
<feature type="compositionally biased region" description="Polar residues" evidence="7">
    <location>
        <begin position="1"/>
        <end position="11"/>
    </location>
</feature>
<reference evidence="9" key="1">
    <citation type="submission" date="2021-01" db="EMBL/GenBank/DDBJ databases">
        <authorList>
            <person name="Bezrukov I."/>
        </authorList>
    </citation>
    <scope>NUCLEOTIDE SEQUENCE</scope>
</reference>
<evidence type="ECO:0000256" key="5">
    <source>
        <dbReference type="ARBA" id="ARBA00023163"/>
    </source>
</evidence>
<accession>A0A8S1ZLV6</accession>
<dbReference type="Proteomes" id="UP000682877">
    <property type="component" value="Chromosome 2"/>
</dbReference>
<dbReference type="PANTHER" id="PTHR46408">
    <property type="entry name" value="BASIC LEUCINE ZIPPER 63"/>
    <property type="match status" value="1"/>
</dbReference>
<dbReference type="AlphaFoldDB" id="A0A8S1ZLV6"/>
<evidence type="ECO:0000313" key="9">
    <source>
        <dbReference type="EMBL" id="CAE5962576.1"/>
    </source>
</evidence>
<dbReference type="PANTHER" id="PTHR46408:SF8">
    <property type="entry name" value="BASIC LEUCINE ZIPPER 9"/>
    <property type="match status" value="1"/>
</dbReference>
<feature type="domain" description="BZIP" evidence="8">
    <location>
        <begin position="69"/>
        <end position="105"/>
    </location>
</feature>
<dbReference type="InterPro" id="IPR004827">
    <property type="entry name" value="bZIP"/>
</dbReference>